<feature type="binding site" evidence="1">
    <location>
        <position position="123"/>
    </location>
    <ligand>
        <name>Fe cation</name>
        <dbReference type="ChEBI" id="CHEBI:24875"/>
    </ligand>
</feature>
<accession>A0ABW1WU96</accession>
<feature type="transmembrane region" description="Helical" evidence="1">
    <location>
        <begin position="28"/>
        <end position="46"/>
    </location>
</feature>
<keyword evidence="1" id="KW-0560">Oxidoreductase</keyword>
<feature type="binding site" evidence="1">
    <location>
        <position position="66"/>
    </location>
    <ligand>
        <name>Fe cation</name>
        <dbReference type="ChEBI" id="CHEBI:24875"/>
    </ligand>
</feature>
<keyword evidence="1" id="KW-0812">Transmembrane</keyword>
<dbReference type="HAMAP" id="MF_02093">
    <property type="entry name" value="Beta_carotene_diox"/>
    <property type="match status" value="1"/>
</dbReference>
<feature type="region of interest" description="Disordered" evidence="2">
    <location>
        <begin position="312"/>
        <end position="333"/>
    </location>
</feature>
<protein>
    <recommendedName>
        <fullName evidence="1">Probable beta-carotene 15,15'-dioxygenase</fullName>
        <ecNumber evidence="1">1.13.11.63</ecNumber>
    </recommendedName>
</protein>
<feature type="transmembrane region" description="Helical" evidence="1">
    <location>
        <begin position="280"/>
        <end position="301"/>
    </location>
</feature>
<proteinExistence type="inferred from homology"/>
<name>A0ABW1WU96_9HYPH</name>
<comment type="similarity">
    <text evidence="1">Belongs to the Brp/Blh beta-carotene diooxygenase family.</text>
</comment>
<keyword evidence="4" id="KW-1185">Reference proteome</keyword>
<keyword evidence="1" id="KW-0472">Membrane</keyword>
<keyword evidence="1" id="KW-1003">Cell membrane</keyword>
<feature type="transmembrane region" description="Helical" evidence="1">
    <location>
        <begin position="173"/>
        <end position="191"/>
    </location>
</feature>
<dbReference type="EC" id="1.13.11.63" evidence="1"/>
<dbReference type="Proteomes" id="UP001596237">
    <property type="component" value="Unassembled WGS sequence"/>
</dbReference>
<organism evidence="3 4">
    <name type="scientific">Methylorubrum zatmanii</name>
    <dbReference type="NCBI Taxonomy" id="29429"/>
    <lineage>
        <taxon>Bacteria</taxon>
        <taxon>Pseudomonadati</taxon>
        <taxon>Pseudomonadota</taxon>
        <taxon>Alphaproteobacteria</taxon>
        <taxon>Hyphomicrobiales</taxon>
        <taxon>Methylobacteriaceae</taxon>
        <taxon>Methylorubrum</taxon>
    </lineage>
</organism>
<gene>
    <name evidence="3" type="ORF">ACFQDP_13785</name>
</gene>
<feature type="transmembrane region" description="Helical" evidence="1">
    <location>
        <begin position="85"/>
        <end position="108"/>
    </location>
</feature>
<keyword evidence="1" id="KW-0479">Metal-binding</keyword>
<evidence type="ECO:0000313" key="3">
    <source>
        <dbReference type="EMBL" id="MFC6390394.1"/>
    </source>
</evidence>
<reference evidence="4" key="1">
    <citation type="journal article" date="2019" name="Int. J. Syst. Evol. Microbiol.">
        <title>The Global Catalogue of Microorganisms (GCM) 10K type strain sequencing project: providing services to taxonomists for standard genome sequencing and annotation.</title>
        <authorList>
            <consortium name="The Broad Institute Genomics Platform"/>
            <consortium name="The Broad Institute Genome Sequencing Center for Infectious Disease"/>
            <person name="Wu L."/>
            <person name="Ma J."/>
        </authorList>
    </citation>
    <scope>NUCLEOTIDE SEQUENCE [LARGE SCALE GENOMIC DNA]</scope>
    <source>
        <strain evidence="4">CCUG 36916</strain>
    </source>
</reference>
<feature type="binding site" evidence="1">
    <location>
        <position position="227"/>
    </location>
    <ligand>
        <name>Fe cation</name>
        <dbReference type="ChEBI" id="CHEBI:24875"/>
    </ligand>
</feature>
<comment type="subcellular location">
    <subcellularLocation>
        <location evidence="1">Cell membrane</location>
        <topology evidence="1">Multi-pass membrane protein</topology>
    </subcellularLocation>
</comment>
<feature type="transmembrane region" description="Helical" evidence="1">
    <location>
        <begin position="251"/>
        <end position="273"/>
    </location>
</feature>
<sequence>MAARSAVPAPVGRIRASRPPARAAGLRPPPLIGALVAFGLIASALLPREASWLVALVAVIVLGVPHGALDGAVAAPLLRPRGGRLWFGLFAVPYLGLSALVLLAWQVAPLTTLAGFLALSVLHFGEEDAGPGRRLEALVRGGLPVALPALLHPEDTAGIFAVVARVPMLQLPGWWTEAAWLWLALAGLWLATRPPRRAVMAEILLLAAAFWLLPPLTAFTLYFVGLHGPRHMRALVRDRTKAPAVDTMDRAVLASLPVFGLTLLLGAALWPLYAPGSPGAVATLLTLTLQMLSALTVPHVLLDVLLDRIAGGSSPSRRQAGAEDGEGPGSPRP</sequence>
<dbReference type="InterPro" id="IPR022270">
    <property type="entry name" value="Blh_diox"/>
</dbReference>
<keyword evidence="1" id="KW-0223">Dioxygenase</keyword>
<evidence type="ECO:0000256" key="2">
    <source>
        <dbReference type="SAM" id="MobiDB-lite"/>
    </source>
</evidence>
<comment type="function">
    <text evidence="1">Catalyzes the cleavage of beta-carotene at its central double bond (15,15') to yield two molecules of all-trans-retinal.</text>
</comment>
<dbReference type="EMBL" id="JBHSTT010000043">
    <property type="protein sequence ID" value="MFC6390394.1"/>
    <property type="molecule type" value="Genomic_DNA"/>
</dbReference>
<feature type="transmembrane region" description="Helical" evidence="1">
    <location>
        <begin position="52"/>
        <end position="78"/>
    </location>
</feature>
<dbReference type="Pfam" id="PF15461">
    <property type="entry name" value="BCD"/>
    <property type="match status" value="1"/>
</dbReference>
<dbReference type="NCBIfam" id="TIGR03753">
    <property type="entry name" value="blh_monoox"/>
    <property type="match status" value="1"/>
</dbReference>
<comment type="caution">
    <text evidence="3">The sequence shown here is derived from an EMBL/GenBank/DDBJ whole genome shotgun (WGS) entry which is preliminary data.</text>
</comment>
<keyword evidence="1" id="KW-1133">Transmembrane helix</keyword>
<feature type="binding site" evidence="1">
    <location>
        <position position="231"/>
    </location>
    <ligand>
        <name>Fe cation</name>
        <dbReference type="ChEBI" id="CHEBI:24875"/>
    </ligand>
</feature>
<comment type="cofactor">
    <cofactor evidence="1">
        <name>Fe(2+)</name>
        <dbReference type="ChEBI" id="CHEBI:29033"/>
    </cofactor>
</comment>
<keyword evidence="1" id="KW-0408">Iron</keyword>
<dbReference type="RefSeq" id="WP_009864028.1">
    <property type="nucleotide sequence ID" value="NZ_JBHSTT010000043.1"/>
</dbReference>
<feature type="transmembrane region" description="Helical" evidence="1">
    <location>
        <begin position="203"/>
        <end position="224"/>
    </location>
</feature>
<comment type="catalytic activity">
    <reaction evidence="1">
        <text>all-trans-beta-carotene + O2 = 2 all-trans-retinal</text>
        <dbReference type="Rhea" id="RHEA:32887"/>
        <dbReference type="ChEBI" id="CHEBI:15379"/>
        <dbReference type="ChEBI" id="CHEBI:17579"/>
        <dbReference type="ChEBI" id="CHEBI:17898"/>
        <dbReference type="EC" id="1.13.11.63"/>
    </reaction>
</comment>
<evidence type="ECO:0000256" key="1">
    <source>
        <dbReference type="HAMAP-Rule" id="MF_02093"/>
    </source>
</evidence>
<evidence type="ECO:0000313" key="4">
    <source>
        <dbReference type="Proteomes" id="UP001596237"/>
    </source>
</evidence>